<feature type="transmembrane region" description="Helical" evidence="11">
    <location>
        <begin position="1072"/>
        <end position="1091"/>
    </location>
</feature>
<dbReference type="InterPro" id="IPR017871">
    <property type="entry name" value="ABC_transporter-like_CS"/>
</dbReference>
<evidence type="ECO:0000256" key="5">
    <source>
        <dbReference type="ARBA" id="ARBA00022737"/>
    </source>
</evidence>
<feature type="domain" description="ABC transporter" evidence="12">
    <location>
        <begin position="671"/>
        <end position="904"/>
    </location>
</feature>
<evidence type="ECO:0000256" key="10">
    <source>
        <dbReference type="SAM" id="MobiDB-lite"/>
    </source>
</evidence>
<evidence type="ECO:0000313" key="13">
    <source>
        <dbReference type="EMBL" id="CAH0515188.1"/>
    </source>
</evidence>
<dbReference type="PANTHER" id="PTHR19229:SF36">
    <property type="entry name" value="ATP-BINDING CASSETTE SUB-FAMILY A MEMBER 2"/>
    <property type="match status" value="1"/>
</dbReference>
<feature type="domain" description="ABC transporter" evidence="12">
    <location>
        <begin position="1572"/>
        <end position="1818"/>
    </location>
</feature>
<feature type="transmembrane region" description="Helical" evidence="11">
    <location>
        <begin position="1417"/>
        <end position="1440"/>
    </location>
</feature>
<keyword evidence="8 11" id="KW-1133">Transmembrane helix</keyword>
<proteinExistence type="inferred from homology"/>
<evidence type="ECO:0000256" key="9">
    <source>
        <dbReference type="ARBA" id="ARBA00023136"/>
    </source>
</evidence>
<feature type="transmembrane region" description="Helical" evidence="11">
    <location>
        <begin position="1385"/>
        <end position="1405"/>
    </location>
</feature>
<feature type="transmembrane region" description="Helical" evidence="11">
    <location>
        <begin position="470"/>
        <end position="493"/>
    </location>
</feature>
<keyword evidence="6" id="KW-0547">Nucleotide-binding</keyword>
<dbReference type="Proteomes" id="UP001158986">
    <property type="component" value="Unassembled WGS sequence"/>
</dbReference>
<feature type="transmembrane region" description="Helical" evidence="11">
    <location>
        <begin position="499"/>
        <end position="517"/>
    </location>
</feature>
<reference evidence="13 14" key="1">
    <citation type="submission" date="2021-11" db="EMBL/GenBank/DDBJ databases">
        <authorList>
            <person name="Islam A."/>
            <person name="Islam S."/>
            <person name="Flora M.S."/>
            <person name="Rahman M."/>
            <person name="Ziaur R.M."/>
            <person name="Epstein J.H."/>
            <person name="Hassan M."/>
            <person name="Klassen M."/>
            <person name="Woodard K."/>
            <person name="Webb A."/>
            <person name="Webby R.J."/>
            <person name="El Zowalaty M.E."/>
        </authorList>
    </citation>
    <scope>NUCLEOTIDE SEQUENCE [LARGE SCALE GENOMIC DNA]</scope>
    <source>
        <strain evidence="13">Pbs1</strain>
    </source>
</reference>
<dbReference type="EMBL" id="CAKLCB010000104">
    <property type="protein sequence ID" value="CAH0515188.1"/>
    <property type="molecule type" value="Genomic_DNA"/>
</dbReference>
<comment type="caution">
    <text evidence="13">The sequence shown here is derived from an EMBL/GenBank/DDBJ whole genome shotgun (WGS) entry which is preliminary data.</text>
</comment>
<feature type="region of interest" description="Disordered" evidence="10">
    <location>
        <begin position="1006"/>
        <end position="1041"/>
    </location>
</feature>
<dbReference type="InterPro" id="IPR026082">
    <property type="entry name" value="ABCA"/>
</dbReference>
<dbReference type="InterPro" id="IPR013525">
    <property type="entry name" value="ABC2_TM"/>
</dbReference>
<sequence length="2024" mass="226802">MASTWRSISLLLWKNYRIKQRESSLNRNESTKRWLFPALVLDIIMPLCFLLLIIQKLCQYNTQLMQPEDTFLNINGMSSSEFDATMQKLMEALVLETGGSSDSSDSTDTSVPIHKLNKESATLLLTVLPLLLVKSNQSLAILDRPDSNLFLQYLDRHYPGSSELGIPSYFETTKIIPLDNIATSSFISQEKADEILSEYPKQSGTHIYAGFDLRNSRRNFHPISEFVALFYRKQRTDISEDTGESQLSRYFSKTLTFNQTMFFPNILPFQMAMNQFIRENLTQGSSSQGRNSPTPMRINVTSYPPNTLCASVHKMLISANLPWSIFPETSPLGQSWAACRTAITNGHLSPDVWTFLSNLVTKLASNDELSTLSVATLPNRPTDKINGLLTGNIAFYVGYLFMWPYIRLVRDIVNEKESQLKEYLMIMGLQATSLLISWFLLYFFALVVIAVIGTWLLSGSMFAATAVGNVYFFLLVLMFSSSMLLFGIAITPIFNQTKTASACAPLVYFIFSVGSFIRSFLRPDMIMSSPLLGSLLKVLDGIGSPVVFISTIRNILAFDPATSLNKPITWDTVATPYRLMAGQCVVYLLVGWYLENVFPRTYGVQQKWYFVFQPSYWFPRQFDSQSFTDDNEDSERVGLTKMDLDSIDERTDSTLRESSLTEYLQSFQPSLFVKSLSKTYPNGKVALNNVSFGVRKGEIFGLLGPNGAGKSTTMSILSGMLLPTSGDAYMGGSISVANNPQAVRQSLSVCFQQNILFGNLTVWEHLSLVCALKNSLGIKTVSEDVCRSRLEQFRLDEKCDALVKTLSGGQKRKLSLILALLDSSRVLLLDEPTAGMDQKARLDTWDALKHAVTHRAVILTTHSMEEAQALCENIGIVAEGSLKCCGSSLFLQNRYGVGYKLTVVRCEEGGQGDDHSNVQPLDQAWSDRLMKTVKKYIPNATILSDNKWETRVQLNDGEERRFAELFKELEMMKQAGTVKRYAIAATNLEDVFVKVTEGEGVYYHVKDDAENDDTNESVDPVLSEGKTKKSNMETDSQPADTDEELPMWKVSILQLRALIVKRAKMSSRDKKSLFAQYVWPLGFFTIFLTMAQNVISMNENIEVVTTLPPFARTASLYVASAPAVTDSVANVVAQIKQDFNPVVFDKNAQTEQAMLAAIARERDTAFFAGIFVSHVNWTSELTVSSPAFAYSLYYNETVPYSLPVSLQRMSQAYCRARSKHVNAPGIDNCDLIVKRGIFPVEVEIGTGLSTDEDGLELDPDEAVSIVQRVMLVFYLLMTISSMVGFYAGPVVRERACGLKRMQYQHLGTINASWLYWLSNFLFDYMTYIVAITFIITALAVFSALTNNAILAAWLVTMSLYGLAMLPSQYFSSLVFASHTSAQSYMSYASLFQIMAISIVFALSMIPGLCGKAYTVAYFLQIMPFYTFGISMLNIVTVSWAPARQQCLAMGSDIRSENLLALVNGLANSEHESSVWDWEVAGSSWFTLVASAVIYTLLLLAIDQYEMYPAEVHYKVHRKLQHLRRYFCWRRYVQGYAEADQSTFPSDEEDPNMDMVHARRVTKVYNPLKDTILRAYNETAADEVANGLVNRKGQVVALNDVTFSVERRDCVALLGVNGSGKSTMFEILTARVFPTLGTATIDAFDVSVEARDASTRYGYCPQGNMFYNDLTVREHLELFYRLRCRTSNALLSEGAVIDELIRRLNLFPVEETAALHLSGGNRRRLMLALALLSDHTSLLLLDEPSAGVDVVARRLMWRILHEKRQNSTQMSCLFTTHSMEEAEAVCANAVVLLKGKVVWSGSIPELKQRVSRGVSISVRLDSSAIWNSDEMKFYTEQIRCSLKSKPLMVAGGTELERRDLLLQELDEAWKLCHGLLYKNGDATALAVSRQRSKTWLAGLRARFSDDSSRDRNVTSKFGSSAKVLPVVPIVEFVQQWLVQEAFVRLETEFFKNEITTQSGKVVVPAHVETACGSGTNTSGVYETSCTDNFGLADAFALMEKNKKRFNIAQYSISELSLERVFEQFQ</sequence>
<dbReference type="PROSITE" id="PS50893">
    <property type="entry name" value="ABC_TRANSPORTER_2"/>
    <property type="match status" value="2"/>
</dbReference>
<dbReference type="InterPro" id="IPR027417">
    <property type="entry name" value="P-loop_NTPase"/>
</dbReference>
<dbReference type="Gene3D" id="3.40.50.300">
    <property type="entry name" value="P-loop containing nucleotide triphosphate hydrolases"/>
    <property type="match status" value="2"/>
</dbReference>
<evidence type="ECO:0000256" key="4">
    <source>
        <dbReference type="ARBA" id="ARBA00022692"/>
    </source>
</evidence>
<dbReference type="PANTHER" id="PTHR19229">
    <property type="entry name" value="ATP-BINDING CASSETTE TRANSPORTER SUBFAMILY A ABCA"/>
    <property type="match status" value="1"/>
</dbReference>
<name>A0ABN8CPZ2_9STRA</name>
<keyword evidence="5" id="KW-0677">Repeat</keyword>
<feature type="transmembrane region" description="Helical" evidence="11">
    <location>
        <begin position="1324"/>
        <end position="1341"/>
    </location>
</feature>
<evidence type="ECO:0000256" key="3">
    <source>
        <dbReference type="ARBA" id="ARBA00022448"/>
    </source>
</evidence>
<keyword evidence="14" id="KW-1185">Reference proteome</keyword>
<dbReference type="InterPro" id="IPR003593">
    <property type="entry name" value="AAA+_ATPase"/>
</dbReference>
<feature type="transmembrane region" description="Helical" evidence="11">
    <location>
        <begin position="1271"/>
        <end position="1291"/>
    </location>
</feature>
<feature type="transmembrane region" description="Helical" evidence="11">
    <location>
        <begin position="387"/>
        <end position="406"/>
    </location>
</feature>
<dbReference type="InterPro" id="IPR003439">
    <property type="entry name" value="ABC_transporter-like_ATP-bd"/>
</dbReference>
<feature type="transmembrane region" description="Helical" evidence="11">
    <location>
        <begin position="1348"/>
        <end position="1365"/>
    </location>
</feature>
<dbReference type="CDD" id="cd03263">
    <property type="entry name" value="ABC_subfamily_A"/>
    <property type="match status" value="1"/>
</dbReference>
<gene>
    <name evidence="13" type="ORF">PBS001_LOCUS1906</name>
</gene>
<dbReference type="SMART" id="SM00382">
    <property type="entry name" value="AAA"/>
    <property type="match status" value="2"/>
</dbReference>
<feature type="transmembrane region" description="Helical" evidence="11">
    <location>
        <begin position="34"/>
        <end position="54"/>
    </location>
</feature>
<keyword evidence="3" id="KW-0813">Transport</keyword>
<evidence type="ECO:0000259" key="12">
    <source>
        <dbReference type="PROSITE" id="PS50893"/>
    </source>
</evidence>
<evidence type="ECO:0000313" key="14">
    <source>
        <dbReference type="Proteomes" id="UP001158986"/>
    </source>
</evidence>
<organism evidence="13 14">
    <name type="scientific">Peronospora belbahrii</name>
    <dbReference type="NCBI Taxonomy" id="622444"/>
    <lineage>
        <taxon>Eukaryota</taxon>
        <taxon>Sar</taxon>
        <taxon>Stramenopiles</taxon>
        <taxon>Oomycota</taxon>
        <taxon>Peronosporomycetes</taxon>
        <taxon>Peronosporales</taxon>
        <taxon>Peronosporaceae</taxon>
        <taxon>Peronospora</taxon>
    </lineage>
</organism>
<comment type="subcellular location">
    <subcellularLocation>
        <location evidence="1">Membrane</location>
        <topology evidence="1">Multi-pass membrane protein</topology>
    </subcellularLocation>
</comment>
<evidence type="ECO:0000256" key="8">
    <source>
        <dbReference type="ARBA" id="ARBA00022989"/>
    </source>
</evidence>
<dbReference type="PROSITE" id="PS00211">
    <property type="entry name" value="ABC_TRANSPORTER_1"/>
    <property type="match status" value="2"/>
</dbReference>
<evidence type="ECO:0000256" key="11">
    <source>
        <dbReference type="SAM" id="Phobius"/>
    </source>
</evidence>
<evidence type="ECO:0000256" key="1">
    <source>
        <dbReference type="ARBA" id="ARBA00004141"/>
    </source>
</evidence>
<feature type="transmembrane region" description="Helical" evidence="11">
    <location>
        <begin position="435"/>
        <end position="458"/>
    </location>
</feature>
<dbReference type="SUPFAM" id="SSF52540">
    <property type="entry name" value="P-loop containing nucleoside triphosphate hydrolases"/>
    <property type="match status" value="2"/>
</dbReference>
<dbReference type="Pfam" id="PF00005">
    <property type="entry name" value="ABC_tran"/>
    <property type="match status" value="2"/>
</dbReference>
<evidence type="ECO:0000256" key="6">
    <source>
        <dbReference type="ARBA" id="ARBA00022741"/>
    </source>
</evidence>
<dbReference type="Pfam" id="PF12698">
    <property type="entry name" value="ABC2_membrane_3"/>
    <property type="match status" value="2"/>
</dbReference>
<keyword evidence="4 11" id="KW-0812">Transmembrane</keyword>
<comment type="similarity">
    <text evidence="2">Belongs to the ABC transporter superfamily. ABCA family.</text>
</comment>
<keyword evidence="7" id="KW-0067">ATP-binding</keyword>
<keyword evidence="9 11" id="KW-0472">Membrane</keyword>
<evidence type="ECO:0000256" key="7">
    <source>
        <dbReference type="ARBA" id="ARBA00022840"/>
    </source>
</evidence>
<protein>
    <recommendedName>
        <fullName evidence="12">ABC transporter domain-containing protein</fullName>
    </recommendedName>
</protein>
<evidence type="ECO:0000256" key="2">
    <source>
        <dbReference type="ARBA" id="ARBA00008869"/>
    </source>
</evidence>
<accession>A0ABN8CPZ2</accession>